<dbReference type="PANTHER" id="PTHR23208">
    <property type="entry name" value="LYSOZYME PROTEIN"/>
    <property type="match status" value="1"/>
</dbReference>
<dbReference type="EMBL" id="JOJR01000859">
    <property type="protein sequence ID" value="RCN33850.1"/>
    <property type="molecule type" value="Genomic_DNA"/>
</dbReference>
<dbReference type="InterPro" id="IPR017853">
    <property type="entry name" value="GH"/>
</dbReference>
<dbReference type="GO" id="GO:0009253">
    <property type="term" value="P:peptidoglycan catabolic process"/>
    <property type="evidence" value="ECO:0007669"/>
    <property type="project" value="InterPro"/>
</dbReference>
<comment type="similarity">
    <text evidence="1">Belongs to the glycosyl hydrolase 25 family.</text>
</comment>
<evidence type="ECO:0000313" key="4">
    <source>
        <dbReference type="EMBL" id="RCN33850.1"/>
    </source>
</evidence>
<dbReference type="Gene3D" id="3.20.20.80">
    <property type="entry name" value="Glycosidases"/>
    <property type="match status" value="1"/>
</dbReference>
<protein>
    <recommendedName>
        <fullName evidence="6">Glycosyl hydrolase family 25</fullName>
    </recommendedName>
</protein>
<dbReference type="InterPro" id="IPR051595">
    <property type="entry name" value="GH25_Enzymes"/>
</dbReference>
<dbReference type="GO" id="GO:0016998">
    <property type="term" value="P:cell wall macromolecule catabolic process"/>
    <property type="evidence" value="ECO:0007669"/>
    <property type="project" value="InterPro"/>
</dbReference>
<organism evidence="4 5">
    <name type="scientific">Ancylostoma caninum</name>
    <name type="common">Dog hookworm</name>
    <dbReference type="NCBI Taxonomy" id="29170"/>
    <lineage>
        <taxon>Eukaryota</taxon>
        <taxon>Metazoa</taxon>
        <taxon>Ecdysozoa</taxon>
        <taxon>Nematoda</taxon>
        <taxon>Chromadorea</taxon>
        <taxon>Rhabditida</taxon>
        <taxon>Rhabditina</taxon>
        <taxon>Rhabditomorpha</taxon>
        <taxon>Strongyloidea</taxon>
        <taxon>Ancylostomatidae</taxon>
        <taxon>Ancylostomatinae</taxon>
        <taxon>Ancylostoma</taxon>
    </lineage>
</organism>
<keyword evidence="2 3" id="KW-0732">Signal</keyword>
<keyword evidence="5" id="KW-1185">Reference proteome</keyword>
<dbReference type="GO" id="GO:0045087">
    <property type="term" value="P:innate immune response"/>
    <property type="evidence" value="ECO:0007669"/>
    <property type="project" value="TreeGrafter"/>
</dbReference>
<sequence>MSGIVRLAAELCFVLTMVADTEAQTLYAVDLNESLSESDAWCLKISQYSAVFLRAFAPFKSDGFEGEVCQSIWNAEKAGLGVEVFMTPTRPSYNDGAEQFDQLYKGLQRCQINVASVWLQVVSPVDWMFQPQASIDFINQVIAEANSNGVNIGIYTSQKEWMEITYGTNDLYGPTRLWYWNVNNPGPLGETPANFSDFTAFGPWTAPVIKQFGQGIPICGHTVNRYNLTVA</sequence>
<dbReference type="PANTHER" id="PTHR23208:SF36">
    <property type="entry name" value="LYSOZYME-RELATED"/>
    <property type="match status" value="1"/>
</dbReference>
<name>A0A368FSR7_ANCCA</name>
<dbReference type="OrthoDB" id="25039at2759"/>
<dbReference type="SUPFAM" id="SSF51445">
    <property type="entry name" value="(Trans)glycosidases"/>
    <property type="match status" value="1"/>
</dbReference>
<dbReference type="AlphaFoldDB" id="A0A368FSR7"/>
<feature type="signal peptide" evidence="3">
    <location>
        <begin position="1"/>
        <end position="23"/>
    </location>
</feature>
<evidence type="ECO:0000313" key="5">
    <source>
        <dbReference type="Proteomes" id="UP000252519"/>
    </source>
</evidence>
<dbReference type="InterPro" id="IPR002053">
    <property type="entry name" value="Glyco_hydro_25"/>
</dbReference>
<evidence type="ECO:0000256" key="1">
    <source>
        <dbReference type="ARBA" id="ARBA00010646"/>
    </source>
</evidence>
<evidence type="ECO:0000256" key="3">
    <source>
        <dbReference type="SAM" id="SignalP"/>
    </source>
</evidence>
<evidence type="ECO:0000256" key="2">
    <source>
        <dbReference type="ARBA" id="ARBA00022729"/>
    </source>
</evidence>
<reference evidence="4 5" key="1">
    <citation type="submission" date="2014-10" db="EMBL/GenBank/DDBJ databases">
        <title>Draft genome of the hookworm Ancylostoma caninum.</title>
        <authorList>
            <person name="Mitreva M."/>
        </authorList>
    </citation>
    <scope>NUCLEOTIDE SEQUENCE [LARGE SCALE GENOMIC DNA]</scope>
    <source>
        <strain evidence="4 5">Baltimore</strain>
    </source>
</reference>
<proteinExistence type="inferred from homology"/>
<gene>
    <name evidence="4" type="ORF">ANCCAN_20303</name>
</gene>
<dbReference type="Proteomes" id="UP000252519">
    <property type="component" value="Unassembled WGS sequence"/>
</dbReference>
<comment type="caution">
    <text evidence="4">The sequence shown here is derived from an EMBL/GenBank/DDBJ whole genome shotgun (WGS) entry which is preliminary data.</text>
</comment>
<evidence type="ECO:0008006" key="6">
    <source>
        <dbReference type="Google" id="ProtNLM"/>
    </source>
</evidence>
<accession>A0A368FSR7</accession>
<feature type="chain" id="PRO_5016628869" description="Glycosyl hydrolase family 25" evidence="3">
    <location>
        <begin position="24"/>
        <end position="231"/>
    </location>
</feature>
<dbReference type="PROSITE" id="PS51904">
    <property type="entry name" value="GLYCOSYL_HYDROL_F25_2"/>
    <property type="match status" value="1"/>
</dbReference>
<dbReference type="GO" id="GO:0003796">
    <property type="term" value="F:lysozyme activity"/>
    <property type="evidence" value="ECO:0007669"/>
    <property type="project" value="InterPro"/>
</dbReference>
<dbReference type="GO" id="GO:0007165">
    <property type="term" value="P:signal transduction"/>
    <property type="evidence" value="ECO:0007669"/>
    <property type="project" value="TreeGrafter"/>
</dbReference>